<feature type="transmembrane region" description="Helical" evidence="12">
    <location>
        <begin position="58"/>
        <end position="81"/>
    </location>
</feature>
<dbReference type="InterPro" id="IPR003660">
    <property type="entry name" value="HAMP_dom"/>
</dbReference>
<feature type="transmembrane region" description="Helical" evidence="12">
    <location>
        <begin position="341"/>
        <end position="364"/>
    </location>
</feature>
<dbReference type="GO" id="GO:0007165">
    <property type="term" value="P:signal transduction"/>
    <property type="evidence" value="ECO:0007669"/>
    <property type="project" value="UniProtKB-KW"/>
</dbReference>
<dbReference type="Gene3D" id="1.10.287.950">
    <property type="entry name" value="Methyl-accepting chemotaxis protein"/>
    <property type="match status" value="1"/>
</dbReference>
<keyword evidence="5 12" id="KW-1133">Transmembrane helix</keyword>
<dbReference type="SUPFAM" id="SSF103190">
    <property type="entry name" value="Sensory domain-like"/>
    <property type="match status" value="1"/>
</dbReference>
<evidence type="ECO:0000256" key="9">
    <source>
        <dbReference type="PROSITE-ProRule" id="PRU00284"/>
    </source>
</evidence>
<reference evidence="16" key="1">
    <citation type="journal article" date="2011" name="MBio">
        <title>Novel metabolic attributes of the genus Cyanothece, comprising a group of unicellular nitrogen-fixing Cyanobacteria.</title>
        <authorList>
            <person name="Bandyopadhyay A."/>
            <person name="Elvitigala T."/>
            <person name="Welsh E."/>
            <person name="Stockel J."/>
            <person name="Liberton M."/>
            <person name="Min H."/>
            <person name="Sherman L.A."/>
            <person name="Pakrasi H.B."/>
        </authorList>
    </citation>
    <scope>NUCLEOTIDE SEQUENCE [LARGE SCALE GENOMIC DNA]</scope>
    <source>
        <strain evidence="16">PCC 7424</strain>
    </source>
</reference>
<feature type="domain" description="Methyl-accepting transducer" evidence="13">
    <location>
        <begin position="504"/>
        <end position="740"/>
    </location>
</feature>
<dbReference type="eggNOG" id="COG0840">
    <property type="taxonomic scope" value="Bacteria"/>
</dbReference>
<keyword evidence="7 9" id="KW-0807">Transducer</keyword>
<comment type="similarity">
    <text evidence="8">Belongs to the methyl-accepting chemotaxis (MCP) protein family.</text>
</comment>
<keyword evidence="6 12" id="KW-0472">Membrane</keyword>
<dbReference type="OrthoDB" id="419276at2"/>
<evidence type="ECO:0000256" key="8">
    <source>
        <dbReference type="ARBA" id="ARBA00029447"/>
    </source>
</evidence>
<evidence type="ECO:0000256" key="4">
    <source>
        <dbReference type="ARBA" id="ARBA00022692"/>
    </source>
</evidence>
<dbReference type="PANTHER" id="PTHR32089:SF114">
    <property type="entry name" value="METHYL-ACCEPTING CHEMOTAXIS PROTEIN MCPB"/>
    <property type="match status" value="1"/>
</dbReference>
<evidence type="ECO:0000259" key="13">
    <source>
        <dbReference type="PROSITE" id="PS50111"/>
    </source>
</evidence>
<feature type="domain" description="HAMP" evidence="14">
    <location>
        <begin position="365"/>
        <end position="417"/>
    </location>
</feature>
<evidence type="ECO:0000256" key="12">
    <source>
        <dbReference type="SAM" id="Phobius"/>
    </source>
</evidence>
<dbReference type="Gene3D" id="6.10.340.10">
    <property type="match status" value="1"/>
</dbReference>
<dbReference type="HOGENOM" id="CLU_000445_50_2_3"/>
<evidence type="ECO:0000256" key="6">
    <source>
        <dbReference type="ARBA" id="ARBA00023136"/>
    </source>
</evidence>
<dbReference type="Pfam" id="PF00015">
    <property type="entry name" value="MCPsignal"/>
    <property type="match status" value="1"/>
</dbReference>
<evidence type="ECO:0000256" key="3">
    <source>
        <dbReference type="ARBA" id="ARBA00022500"/>
    </source>
</evidence>
<dbReference type="Gene3D" id="3.30.450.20">
    <property type="entry name" value="PAS domain"/>
    <property type="match status" value="1"/>
</dbReference>
<dbReference type="SUPFAM" id="SSF58104">
    <property type="entry name" value="Methyl-accepting chemotaxis protein (MCP) signaling domain"/>
    <property type="match status" value="1"/>
</dbReference>
<evidence type="ECO:0000313" key="16">
    <source>
        <dbReference type="Proteomes" id="UP000002384"/>
    </source>
</evidence>
<dbReference type="InterPro" id="IPR033479">
    <property type="entry name" value="dCache_1"/>
</dbReference>
<dbReference type="GO" id="GO:0005886">
    <property type="term" value="C:plasma membrane"/>
    <property type="evidence" value="ECO:0007669"/>
    <property type="project" value="UniProtKB-SubCell"/>
</dbReference>
<dbReference type="Pfam" id="PF00672">
    <property type="entry name" value="HAMP"/>
    <property type="match status" value="1"/>
</dbReference>
<evidence type="ECO:0000256" key="1">
    <source>
        <dbReference type="ARBA" id="ARBA00004651"/>
    </source>
</evidence>
<dbReference type="PANTHER" id="PTHR32089">
    <property type="entry name" value="METHYL-ACCEPTING CHEMOTAXIS PROTEIN MCPB"/>
    <property type="match status" value="1"/>
</dbReference>
<gene>
    <name evidence="15" type="ordered locus">PCC7424_2793</name>
</gene>
<name>B7K8K4_GLOC7</name>
<keyword evidence="2" id="KW-1003">Cell membrane</keyword>
<dbReference type="KEGG" id="cyc:PCC7424_2793"/>
<evidence type="ECO:0000256" key="10">
    <source>
        <dbReference type="SAM" id="Coils"/>
    </source>
</evidence>
<dbReference type="PRINTS" id="PR00260">
    <property type="entry name" value="CHEMTRNSDUCR"/>
</dbReference>
<feature type="region of interest" description="Disordered" evidence="11">
    <location>
        <begin position="1"/>
        <end position="39"/>
    </location>
</feature>
<dbReference type="PROSITE" id="PS50885">
    <property type="entry name" value="HAMP"/>
    <property type="match status" value="2"/>
</dbReference>
<keyword evidence="3" id="KW-0145">Chemotaxis</keyword>
<feature type="domain" description="HAMP" evidence="14">
    <location>
        <begin position="448"/>
        <end position="499"/>
    </location>
</feature>
<dbReference type="InterPro" id="IPR004090">
    <property type="entry name" value="Chemotax_Me-accpt_rcpt"/>
</dbReference>
<dbReference type="RefSeq" id="WP_015954803.1">
    <property type="nucleotide sequence ID" value="NC_011729.1"/>
</dbReference>
<comment type="subcellular location">
    <subcellularLocation>
        <location evidence="1">Cell membrane</location>
        <topology evidence="1">Multi-pass membrane protein</topology>
    </subcellularLocation>
</comment>
<dbReference type="PROSITE" id="PS50111">
    <property type="entry name" value="CHEMOTAXIS_TRANSDUC_2"/>
    <property type="match status" value="1"/>
</dbReference>
<evidence type="ECO:0000259" key="14">
    <source>
        <dbReference type="PROSITE" id="PS50885"/>
    </source>
</evidence>
<dbReference type="InterPro" id="IPR029151">
    <property type="entry name" value="Sensor-like_sf"/>
</dbReference>
<keyword evidence="16" id="KW-1185">Reference proteome</keyword>
<dbReference type="SMART" id="SM00304">
    <property type="entry name" value="HAMP"/>
    <property type="match status" value="2"/>
</dbReference>
<dbReference type="SUPFAM" id="SSF158472">
    <property type="entry name" value="HAMP domain-like"/>
    <property type="match status" value="1"/>
</dbReference>
<dbReference type="Pfam" id="PF02743">
    <property type="entry name" value="dCache_1"/>
    <property type="match status" value="1"/>
</dbReference>
<dbReference type="Proteomes" id="UP000002384">
    <property type="component" value="Chromosome"/>
</dbReference>
<keyword evidence="4 12" id="KW-0812">Transmembrane</keyword>
<dbReference type="SMART" id="SM00283">
    <property type="entry name" value="MA"/>
    <property type="match status" value="1"/>
</dbReference>
<dbReference type="CDD" id="cd11386">
    <property type="entry name" value="MCP_signal"/>
    <property type="match status" value="1"/>
</dbReference>
<proteinExistence type="inferred from homology"/>
<evidence type="ECO:0000256" key="2">
    <source>
        <dbReference type="ARBA" id="ARBA00022475"/>
    </source>
</evidence>
<feature type="compositionally biased region" description="Polar residues" evidence="11">
    <location>
        <begin position="9"/>
        <end position="39"/>
    </location>
</feature>
<dbReference type="STRING" id="65393.PCC7424_2793"/>
<feature type="coiled-coil region" evidence="10">
    <location>
        <begin position="416"/>
        <end position="460"/>
    </location>
</feature>
<dbReference type="InterPro" id="IPR004089">
    <property type="entry name" value="MCPsignal_dom"/>
</dbReference>
<dbReference type="CDD" id="cd06225">
    <property type="entry name" value="HAMP"/>
    <property type="match status" value="1"/>
</dbReference>
<dbReference type="AlphaFoldDB" id="B7K8K4"/>
<evidence type="ECO:0000256" key="11">
    <source>
        <dbReference type="SAM" id="MobiDB-lite"/>
    </source>
</evidence>
<evidence type="ECO:0000256" key="5">
    <source>
        <dbReference type="ARBA" id="ARBA00022989"/>
    </source>
</evidence>
<evidence type="ECO:0000256" key="7">
    <source>
        <dbReference type="ARBA" id="ARBA00023224"/>
    </source>
</evidence>
<dbReference type="eggNOG" id="COG3850">
    <property type="taxonomic scope" value="Bacteria"/>
</dbReference>
<dbReference type="FunFam" id="1.10.287.950:FF:000001">
    <property type="entry name" value="Methyl-accepting chemotaxis sensory transducer"/>
    <property type="match status" value="1"/>
</dbReference>
<organism evidence="15 16">
    <name type="scientific">Gloeothece citriformis (strain PCC 7424)</name>
    <name type="common">Cyanothece sp. (strain PCC 7424)</name>
    <dbReference type="NCBI Taxonomy" id="65393"/>
    <lineage>
        <taxon>Bacteria</taxon>
        <taxon>Bacillati</taxon>
        <taxon>Cyanobacteriota</taxon>
        <taxon>Cyanophyceae</taxon>
        <taxon>Oscillatoriophycideae</taxon>
        <taxon>Chroococcales</taxon>
        <taxon>Aphanothecaceae</taxon>
        <taxon>Gloeothece</taxon>
        <taxon>Gloeothece citriformis</taxon>
    </lineage>
</organism>
<accession>B7K8K4</accession>
<dbReference type="GO" id="GO:0006935">
    <property type="term" value="P:chemotaxis"/>
    <property type="evidence" value="ECO:0007669"/>
    <property type="project" value="UniProtKB-KW"/>
</dbReference>
<dbReference type="GO" id="GO:0004888">
    <property type="term" value="F:transmembrane signaling receptor activity"/>
    <property type="evidence" value="ECO:0007669"/>
    <property type="project" value="InterPro"/>
</dbReference>
<sequence>MRTLKPKSTPEQSNHQNSQPGSTLTSDSNAIRLTSNGSTPPHLQLWENFAKRSLKTKATVVAILISTLPVLTTGFIAYSVASKSITERIFTQQETKANLVQETVNLFMRERYGDIQVMAGLDIFTDPERRSSISPQAKAQLLIFIQNTYQVYDSIAAFDLRGNVIAQTPGTPLENHLNRPYIQAAMKSNGPVISEPMMSITEGTFSVYTASVIKDLVTGKPVGYIRARIPVKAIEELIEQTNKKDSQYYLLNSQGEVIIGTQGTTSDGKAIQAETIFPTISQLTGEETDNLSNILKNTQTNTDQVVSLVHGTQLTGLPTDFKWSYLLATDENIAFAPLNNLLVTIFLGTGLTAVIVGFIATYLVNRAIRPIQEAASAVEKIGQGDLEIRLFVRGEDEIASLSSNINLMAGQIQTLIEEQEYSLKEQLQAQAELNKQAEIAEQQRQQQETIQQELLQLLSDVESASQGDLTVRAEINAGQIGIVADFFNAIIENLRDLVSQVKQTTSQVNLALNQDETAIQHLSEQSRNQALKIQEMLKFIEEMAKSIHQVAQNAQSAAQFARQASSRAHSGEVAMDQTVDMILKLRSTVAETGKKVKRLGEASQQIVKVISLINEIALKTNLLAVNASIEAARAGEEGRGFAVVAEEVGQLAAQSAAATKEIEQIVSTIQKDTLEVVEAMELGTSQVVEGTTKVEQAKQSLETIVNESLRIDQLVQTISEATVSQAKTSEKVTKLMEEIAKVSETTSQSSEQVSNSLQGTVKMAHQLQASVETFKVNN</sequence>
<evidence type="ECO:0000313" key="15">
    <source>
        <dbReference type="EMBL" id="ACK71202.1"/>
    </source>
</evidence>
<dbReference type="EMBL" id="CP001291">
    <property type="protein sequence ID" value="ACK71202.1"/>
    <property type="molecule type" value="Genomic_DNA"/>
</dbReference>
<protein>
    <submittedName>
        <fullName evidence="15">Methyl-accepting chemotaxis sensory transducer</fullName>
    </submittedName>
</protein>
<keyword evidence="10" id="KW-0175">Coiled coil</keyword>